<accession>A0AAJ2PIU6</accession>
<evidence type="ECO:0000256" key="4">
    <source>
        <dbReference type="ARBA" id="ARBA00022692"/>
    </source>
</evidence>
<feature type="region of interest" description="Disordered" evidence="7">
    <location>
        <begin position="409"/>
        <end position="479"/>
    </location>
</feature>
<feature type="transmembrane region" description="Helical" evidence="8">
    <location>
        <begin position="120"/>
        <end position="141"/>
    </location>
</feature>
<keyword evidence="4 8" id="KW-0812">Transmembrane</keyword>
<dbReference type="RefSeq" id="WP_319688571.1">
    <property type="nucleotide sequence ID" value="NZ_JARAWN010000004.1"/>
</dbReference>
<feature type="transmembrane region" description="Helical" evidence="8">
    <location>
        <begin position="184"/>
        <end position="201"/>
    </location>
</feature>
<feature type="transmembrane region" description="Helical" evidence="8">
    <location>
        <begin position="487"/>
        <end position="505"/>
    </location>
</feature>
<dbReference type="GO" id="GO:0022857">
    <property type="term" value="F:transmembrane transporter activity"/>
    <property type="evidence" value="ECO:0007669"/>
    <property type="project" value="InterPro"/>
</dbReference>
<feature type="transmembrane region" description="Helical" evidence="8">
    <location>
        <begin position="300"/>
        <end position="326"/>
    </location>
</feature>
<feature type="transmembrane region" description="Helical" evidence="8">
    <location>
        <begin position="525"/>
        <end position="550"/>
    </location>
</feature>
<name>A0AAJ2PIU6_9ACTN</name>
<dbReference type="Gene3D" id="1.20.1250.20">
    <property type="entry name" value="MFS general substrate transporter like domains"/>
    <property type="match status" value="2"/>
</dbReference>
<keyword evidence="6 8" id="KW-0472">Membrane</keyword>
<organism evidence="9 10">
    <name type="scientific">Streptomyces europaeiscabiei</name>
    <dbReference type="NCBI Taxonomy" id="146819"/>
    <lineage>
        <taxon>Bacteria</taxon>
        <taxon>Bacillati</taxon>
        <taxon>Actinomycetota</taxon>
        <taxon>Actinomycetes</taxon>
        <taxon>Kitasatosporales</taxon>
        <taxon>Streptomycetaceae</taxon>
        <taxon>Streptomyces</taxon>
    </lineage>
</organism>
<feature type="region of interest" description="Disordered" evidence="7">
    <location>
        <begin position="1"/>
        <end position="28"/>
    </location>
</feature>
<dbReference type="AlphaFoldDB" id="A0AAJ2PIU6"/>
<feature type="transmembrane region" description="Helical" evidence="8">
    <location>
        <begin position="61"/>
        <end position="84"/>
    </location>
</feature>
<evidence type="ECO:0000256" key="3">
    <source>
        <dbReference type="ARBA" id="ARBA00022475"/>
    </source>
</evidence>
<reference evidence="9" key="1">
    <citation type="journal article" date="2023" name="Microb. Genom.">
        <title>Mesoterricola silvestris gen. nov., sp. nov., Mesoterricola sediminis sp. nov., Geothrix oryzae sp. nov., Geothrix edaphica sp. nov., Geothrix rubra sp. nov., and Geothrix limicola sp. nov., six novel members of Acidobacteriota isolated from soils.</title>
        <authorList>
            <person name="Weisberg A.J."/>
            <person name="Pearce E."/>
            <person name="Kramer C.G."/>
            <person name="Chang J.H."/>
            <person name="Clarke C.R."/>
        </authorList>
    </citation>
    <scope>NUCLEOTIDE SEQUENCE</scope>
    <source>
        <strain evidence="9">ND06-05F</strain>
    </source>
</reference>
<feature type="transmembrane region" description="Helical" evidence="8">
    <location>
        <begin position="229"/>
        <end position="252"/>
    </location>
</feature>
<dbReference type="Pfam" id="PF07690">
    <property type="entry name" value="MFS_1"/>
    <property type="match status" value="2"/>
</dbReference>
<dbReference type="InterPro" id="IPR050171">
    <property type="entry name" value="MFS_Transporters"/>
</dbReference>
<keyword evidence="3" id="KW-1003">Cell membrane</keyword>
<dbReference type="InterPro" id="IPR011701">
    <property type="entry name" value="MFS"/>
</dbReference>
<keyword evidence="2" id="KW-0813">Transport</keyword>
<dbReference type="InterPro" id="IPR036259">
    <property type="entry name" value="MFS_trans_sf"/>
</dbReference>
<feature type="transmembrane region" description="Helical" evidence="8">
    <location>
        <begin position="96"/>
        <end position="114"/>
    </location>
</feature>
<dbReference type="EMBL" id="JARAWN010000004">
    <property type="protein sequence ID" value="MDX3128463.1"/>
    <property type="molecule type" value="Genomic_DNA"/>
</dbReference>
<evidence type="ECO:0000313" key="10">
    <source>
        <dbReference type="Proteomes" id="UP001273589"/>
    </source>
</evidence>
<evidence type="ECO:0000256" key="8">
    <source>
        <dbReference type="SAM" id="Phobius"/>
    </source>
</evidence>
<dbReference type="PANTHER" id="PTHR23517">
    <property type="entry name" value="RESISTANCE PROTEIN MDTM, PUTATIVE-RELATED-RELATED"/>
    <property type="match status" value="1"/>
</dbReference>
<feature type="transmembrane region" description="Helical" evidence="8">
    <location>
        <begin position="258"/>
        <end position="279"/>
    </location>
</feature>
<keyword evidence="5 8" id="KW-1133">Transmembrane helix</keyword>
<protein>
    <submittedName>
        <fullName evidence="9">MFS transporter</fullName>
    </submittedName>
</protein>
<comment type="caution">
    <text evidence="9">The sequence shown here is derived from an EMBL/GenBank/DDBJ whole genome shotgun (WGS) entry which is preliminary data.</text>
</comment>
<evidence type="ECO:0000256" key="7">
    <source>
        <dbReference type="SAM" id="MobiDB-lite"/>
    </source>
</evidence>
<sequence>MSTLDKGTADGATPCGAGPDEEPDAGDASGRRVLTAAALGSAPMEVLDFLLPLWAGSELKAGASAVGALIAVEAVLSLVVRPLAGELSDRFDPRRVAAAGAALYALSFAGYAVADALWTAFVAAGLGGVGGALFWVALDTWTGRRTAGNGTAAYGKLLSASGQGAFAGYLIAFTVLERGGYRPLFWLGCAACAVAAVLLMAGPSEAAGKADAGEPSGAAAGAAGPSRRLLPLMALAAVTAGAEAGLWMLLLLQLQGEYGLTPTEVALVFAPGFVVFILLPEHAHRITDRVGRSWTMGVSFTAAALFAAGLAVISAPVAVAVLWTLVAACFAAQIPVEQATVAAAAGGRLGRAMGRYESARLAGVLVGPPLLGTVSEAWGWAAACLTSAAVSGAAAVAAPWAIRVLGLPERPPQERPAQDRPRASVPSAAEPVRRSEPQSVRQGEPKSAPPQQKHDRVRNEDDELGTENTPSDALSPKEHARKQRRDWLFHTLVFAAAQLGLWALDANWLAYRIQDEPIPDESRGVLMWIGRIWLTIWIIDTIWSWSYTVFPREKKTKSMS</sequence>
<evidence type="ECO:0000256" key="5">
    <source>
        <dbReference type="ARBA" id="ARBA00022989"/>
    </source>
</evidence>
<feature type="compositionally biased region" description="Basic and acidic residues" evidence="7">
    <location>
        <begin position="411"/>
        <end position="422"/>
    </location>
</feature>
<comment type="subcellular location">
    <subcellularLocation>
        <location evidence="1">Cell membrane</location>
        <topology evidence="1">Multi-pass membrane protein</topology>
    </subcellularLocation>
</comment>
<dbReference type="Proteomes" id="UP001273589">
    <property type="component" value="Unassembled WGS sequence"/>
</dbReference>
<dbReference type="SUPFAM" id="SSF103473">
    <property type="entry name" value="MFS general substrate transporter"/>
    <property type="match status" value="1"/>
</dbReference>
<evidence type="ECO:0000256" key="1">
    <source>
        <dbReference type="ARBA" id="ARBA00004651"/>
    </source>
</evidence>
<gene>
    <name evidence="9" type="ORF">PV367_01290</name>
</gene>
<evidence type="ECO:0000256" key="2">
    <source>
        <dbReference type="ARBA" id="ARBA00022448"/>
    </source>
</evidence>
<proteinExistence type="predicted"/>
<dbReference type="GO" id="GO:0005886">
    <property type="term" value="C:plasma membrane"/>
    <property type="evidence" value="ECO:0007669"/>
    <property type="project" value="UniProtKB-SubCell"/>
</dbReference>
<evidence type="ECO:0000256" key="6">
    <source>
        <dbReference type="ARBA" id="ARBA00023136"/>
    </source>
</evidence>
<evidence type="ECO:0000313" key="9">
    <source>
        <dbReference type="EMBL" id="MDX3128463.1"/>
    </source>
</evidence>